<dbReference type="Proteomes" id="UP000026915">
    <property type="component" value="Chromosome 5"/>
</dbReference>
<evidence type="ECO:0000256" key="5">
    <source>
        <dbReference type="ARBA" id="ARBA00022640"/>
    </source>
</evidence>
<keyword evidence="13" id="KW-1185">Reference proteome</keyword>
<evidence type="ECO:0000256" key="2">
    <source>
        <dbReference type="ARBA" id="ARBA00009817"/>
    </source>
</evidence>
<keyword evidence="6" id="KW-0808">Transferase</keyword>
<dbReference type="AlphaFoldDB" id="A0A061ERN1"/>
<dbReference type="GO" id="GO:0042793">
    <property type="term" value="P:plastid transcription"/>
    <property type="evidence" value="ECO:0000318"/>
    <property type="project" value="GO_Central"/>
</dbReference>
<dbReference type="InterPro" id="IPR011256">
    <property type="entry name" value="Reg_factor_effector_dom_sf"/>
</dbReference>
<dbReference type="CDD" id="cd01167">
    <property type="entry name" value="bac_FRK"/>
    <property type="match status" value="1"/>
</dbReference>
<gene>
    <name evidence="12" type="ORF">TCM_021784</name>
</gene>
<keyword evidence="7" id="KW-0418">Kinase</keyword>
<organism evidence="12 13">
    <name type="scientific">Theobroma cacao</name>
    <name type="common">Cacao</name>
    <name type="synonym">Cocoa</name>
    <dbReference type="NCBI Taxonomy" id="3641"/>
    <lineage>
        <taxon>Eukaryota</taxon>
        <taxon>Viridiplantae</taxon>
        <taxon>Streptophyta</taxon>
        <taxon>Embryophyta</taxon>
        <taxon>Tracheophyta</taxon>
        <taxon>Spermatophyta</taxon>
        <taxon>Magnoliopsida</taxon>
        <taxon>eudicotyledons</taxon>
        <taxon>Gunneridae</taxon>
        <taxon>Pentapetalae</taxon>
        <taxon>rosids</taxon>
        <taxon>malvids</taxon>
        <taxon>Malvales</taxon>
        <taxon>Malvaceae</taxon>
        <taxon>Byttnerioideae</taxon>
        <taxon>Theobroma</taxon>
    </lineage>
</organism>
<sequence>MGMILGKISVETPKYEVVQSSADYEIRKYSPSVVAEVTYDPSQFKGNKDGGFSVLANYIGALGNPQNAKPEKIAMTAPVITKSPGSESEKIAMTAPVITKGEKNMVTMQFLLPAMYERAEEAPKPLDERVVIREEGERKYGVVKFAGVATDQVVEEKVENLKKSLERDGHKVIGEFLLARYNPPWTLPAFRTNEVMLPVQTVGLPRASVETNEAVESPKPTRRGRKKKPTSSSPATKTRRTRKTQNENGSIESESQGEEEELGDFDDGMDFPYEEPPLICCFGAAQKEFVPTVRVNEEKMHPDKYSHWKMLQWDPPEFGRAPGGPPSNVAISHVRLGGRAAFMGKVGDDEYGDELVLMMNKEKVQTRGVKFDENVKTGCTYMKVKFDEKGRLKMETVKESAEDSLLSSELNLAVLKETRIFHFNSEVLTSPSMQSTLFKAIAWSKKFGGLIFFDLNLPLLLWRSRDETREVIKEAWNKADIIEVSRQELEFLLDEEYYERKRNYRPQYYAESFDQTKNRRDCYHYTSEEISPLWHDGLKYLFVTDGTLRIHYYTPSFDGVVVGTEDVLITPFTCDRTGSGDAVVAGIMRKLTTYPEMFENQDTLERQLRFAIAAGIISQWTIGAVRGFPTESATQNLKEQVYVPSMW</sequence>
<dbReference type="FunFam" id="3.40.1190.20:FF:000021">
    <property type="entry name" value="Fructokinase-like 2, chloroplastic"/>
    <property type="match status" value="1"/>
</dbReference>
<evidence type="ECO:0000256" key="6">
    <source>
        <dbReference type="ARBA" id="ARBA00022679"/>
    </source>
</evidence>
<comment type="subcellular location">
    <subcellularLocation>
        <location evidence="1">Plastid</location>
        <location evidence="1">Chloroplast</location>
    </subcellularLocation>
</comment>
<evidence type="ECO:0000256" key="8">
    <source>
        <dbReference type="ARBA" id="ARBA00022946"/>
    </source>
</evidence>
<dbReference type="InterPro" id="IPR029056">
    <property type="entry name" value="Ribokinase-like"/>
</dbReference>
<comment type="similarity">
    <text evidence="3">Belongs to the carbohydrate kinase PfkB family.</text>
</comment>
<dbReference type="STRING" id="3641.A0A061ERN1"/>
<keyword evidence="4" id="KW-0150">Chloroplast</keyword>
<feature type="region of interest" description="Disordered" evidence="10">
    <location>
        <begin position="208"/>
        <end position="269"/>
    </location>
</feature>
<dbReference type="SUPFAM" id="SSF55136">
    <property type="entry name" value="Probable bacterial effector-binding domain"/>
    <property type="match status" value="1"/>
</dbReference>
<evidence type="ECO:0000313" key="12">
    <source>
        <dbReference type="EMBL" id="EOY07323.1"/>
    </source>
</evidence>
<evidence type="ECO:0000256" key="3">
    <source>
        <dbReference type="ARBA" id="ARBA00010688"/>
    </source>
</evidence>
<dbReference type="Gramene" id="EOY07323">
    <property type="protein sequence ID" value="EOY07323"/>
    <property type="gene ID" value="TCM_021784"/>
</dbReference>
<reference evidence="12 13" key="1">
    <citation type="journal article" date="2013" name="Genome Biol.">
        <title>The genome sequence of the most widely cultivated cacao type and its use to identify candidate genes regulating pod color.</title>
        <authorList>
            <person name="Motamayor J.C."/>
            <person name="Mockaitis K."/>
            <person name="Schmutz J."/>
            <person name="Haiminen N."/>
            <person name="Iii D.L."/>
            <person name="Cornejo O."/>
            <person name="Findley S.D."/>
            <person name="Zheng P."/>
            <person name="Utro F."/>
            <person name="Royaert S."/>
            <person name="Saski C."/>
            <person name="Jenkins J."/>
            <person name="Podicheti R."/>
            <person name="Zhao M."/>
            <person name="Scheffler B.E."/>
            <person name="Stack J.C."/>
            <person name="Feltus F.A."/>
            <person name="Mustiga G.M."/>
            <person name="Amores F."/>
            <person name="Phillips W."/>
            <person name="Marelli J.P."/>
            <person name="May G.D."/>
            <person name="Shapiro H."/>
            <person name="Ma J."/>
            <person name="Bustamante C.D."/>
            <person name="Schnell R.J."/>
            <person name="Main D."/>
            <person name="Gilbert D."/>
            <person name="Parida L."/>
            <person name="Kuhn D.N."/>
        </authorList>
    </citation>
    <scope>NUCLEOTIDE SEQUENCE [LARGE SCALE GENOMIC DNA]</scope>
    <source>
        <strain evidence="13">cv. Matina 1-6</strain>
    </source>
</reference>
<feature type="compositionally biased region" description="Basic residues" evidence="10">
    <location>
        <begin position="220"/>
        <end position="229"/>
    </location>
</feature>
<dbReference type="eggNOG" id="KOG2855">
    <property type="taxonomic scope" value="Eukaryota"/>
</dbReference>
<dbReference type="EMBL" id="CM001883">
    <property type="protein sequence ID" value="EOY07323.1"/>
    <property type="molecule type" value="Genomic_DNA"/>
</dbReference>
<keyword evidence="8" id="KW-0809">Transit peptide</keyword>
<evidence type="ECO:0000256" key="1">
    <source>
        <dbReference type="ARBA" id="ARBA00004229"/>
    </source>
</evidence>
<dbReference type="Pfam" id="PF04832">
    <property type="entry name" value="SOUL"/>
    <property type="match status" value="1"/>
</dbReference>
<dbReference type="FunFam" id="3.20.80.10:FF:000013">
    <property type="entry name" value="Soul heme-binding family protein"/>
    <property type="match status" value="1"/>
</dbReference>
<name>A0A061ERN1_THECC</name>
<dbReference type="PANTHER" id="PTHR43085">
    <property type="entry name" value="HEXOKINASE FAMILY MEMBER"/>
    <property type="match status" value="1"/>
</dbReference>
<dbReference type="FunCoup" id="A0A061ERN1">
    <property type="interactions" value="436"/>
</dbReference>
<dbReference type="Gene3D" id="3.40.1190.20">
    <property type="match status" value="1"/>
</dbReference>
<comment type="similarity">
    <text evidence="2">Belongs to the HEBP family.</text>
</comment>
<dbReference type="GO" id="GO:0009658">
    <property type="term" value="P:chloroplast organization"/>
    <property type="evidence" value="ECO:0000318"/>
    <property type="project" value="GO_Central"/>
</dbReference>
<dbReference type="InterPro" id="IPR011611">
    <property type="entry name" value="PfkB_dom"/>
</dbReference>
<dbReference type="InterPro" id="IPR002173">
    <property type="entry name" value="Carboh/pur_kinase_PfkB_CS"/>
</dbReference>
<dbReference type="FunFam" id="3.20.80.10:FF:000010">
    <property type="entry name" value="SOUL heme-binding family protein"/>
    <property type="match status" value="1"/>
</dbReference>
<comment type="function">
    <text evidence="9">Required for proper chloroplast development, most likely through regulating plastid-encoded polymerase (PEP) dependent chloroplast transcription. Acts as a component of the transcriptionally active plastid chromosome that is required for plastid gene expression.</text>
</comment>
<proteinExistence type="inferred from homology"/>
<evidence type="ECO:0000313" key="13">
    <source>
        <dbReference type="Proteomes" id="UP000026915"/>
    </source>
</evidence>
<feature type="domain" description="Carbohydrate kinase PfkB" evidence="11">
    <location>
        <begin position="309"/>
        <end position="618"/>
    </location>
</feature>
<dbReference type="Gene3D" id="3.20.80.10">
    <property type="entry name" value="Regulatory factor, effector binding domain"/>
    <property type="match status" value="2"/>
</dbReference>
<protein>
    <submittedName>
        <fullName evidence="12">Fructokinase-like 1</fullName>
    </submittedName>
</protein>
<dbReference type="PANTHER" id="PTHR43085:SF10">
    <property type="entry name" value="FRUCTOKINASE-LIKE 1, CHLOROPLASTIC"/>
    <property type="match status" value="1"/>
</dbReference>
<evidence type="ECO:0000256" key="10">
    <source>
        <dbReference type="SAM" id="MobiDB-lite"/>
    </source>
</evidence>
<dbReference type="Pfam" id="PF00294">
    <property type="entry name" value="PfkB"/>
    <property type="match status" value="1"/>
</dbReference>
<accession>A0A061ERN1</accession>
<dbReference type="InParanoid" id="A0A061ERN1"/>
<feature type="compositionally biased region" description="Acidic residues" evidence="10">
    <location>
        <begin position="255"/>
        <end position="269"/>
    </location>
</feature>
<dbReference type="SUPFAM" id="SSF53613">
    <property type="entry name" value="Ribokinase-like"/>
    <property type="match status" value="1"/>
</dbReference>
<dbReference type="OMA" id="LRIHYYS"/>
<dbReference type="InterPro" id="IPR006917">
    <property type="entry name" value="SOUL_heme-bd"/>
</dbReference>
<evidence type="ECO:0000256" key="4">
    <source>
        <dbReference type="ARBA" id="ARBA00022528"/>
    </source>
</evidence>
<dbReference type="PROSITE" id="PS00583">
    <property type="entry name" value="PFKB_KINASES_1"/>
    <property type="match status" value="1"/>
</dbReference>
<dbReference type="HOGENOM" id="CLU_023435_1_0_1"/>
<evidence type="ECO:0000256" key="7">
    <source>
        <dbReference type="ARBA" id="ARBA00022777"/>
    </source>
</evidence>
<dbReference type="InterPro" id="IPR050306">
    <property type="entry name" value="PfkB_Carbo_kinase"/>
</dbReference>
<keyword evidence="5" id="KW-0934">Plastid</keyword>
<evidence type="ECO:0000259" key="11">
    <source>
        <dbReference type="Pfam" id="PF00294"/>
    </source>
</evidence>
<dbReference type="GO" id="GO:0042644">
    <property type="term" value="C:chloroplast nucleoid"/>
    <property type="evidence" value="ECO:0000318"/>
    <property type="project" value="GO_Central"/>
</dbReference>
<dbReference type="GO" id="GO:0016301">
    <property type="term" value="F:kinase activity"/>
    <property type="evidence" value="ECO:0007669"/>
    <property type="project" value="UniProtKB-KW"/>
</dbReference>
<evidence type="ECO:0000256" key="9">
    <source>
        <dbReference type="ARBA" id="ARBA00058434"/>
    </source>
</evidence>